<feature type="chain" id="PRO_5045723234" evidence="1">
    <location>
        <begin position="22"/>
        <end position="3852"/>
    </location>
</feature>
<dbReference type="Pfam" id="PF13573">
    <property type="entry name" value="SprB"/>
    <property type="match status" value="8"/>
</dbReference>
<feature type="domain" description="Secretion system C-terminal sorting" evidence="2">
    <location>
        <begin position="3775"/>
        <end position="3851"/>
    </location>
</feature>
<protein>
    <submittedName>
        <fullName evidence="3">T9SS type A sorting domain-containing protein</fullName>
    </submittedName>
</protein>
<dbReference type="Proteomes" id="UP001168552">
    <property type="component" value="Unassembled WGS sequence"/>
</dbReference>
<dbReference type="Gene3D" id="2.60.40.740">
    <property type="match status" value="4"/>
</dbReference>
<dbReference type="EMBL" id="JAUHJS010000001">
    <property type="protein sequence ID" value="MDN4163875.1"/>
    <property type="molecule type" value="Genomic_DNA"/>
</dbReference>
<keyword evidence="4" id="KW-1185">Reference proteome</keyword>
<proteinExistence type="predicted"/>
<accession>A0ABT8F0A3</accession>
<feature type="signal peptide" evidence="1">
    <location>
        <begin position="1"/>
        <end position="21"/>
    </location>
</feature>
<evidence type="ECO:0000256" key="1">
    <source>
        <dbReference type="SAM" id="SignalP"/>
    </source>
</evidence>
<dbReference type="NCBIfam" id="TIGR04183">
    <property type="entry name" value="Por_Secre_tail"/>
    <property type="match status" value="1"/>
</dbReference>
<evidence type="ECO:0000313" key="3">
    <source>
        <dbReference type="EMBL" id="MDN4163875.1"/>
    </source>
</evidence>
<name>A0ABT8F0A3_9BACT</name>
<reference evidence="3" key="1">
    <citation type="submission" date="2023-06" db="EMBL/GenBank/DDBJ databases">
        <title>Cytophagales bacterium Strain LB-30, isolated from soil.</title>
        <authorList>
            <person name="Liu B."/>
        </authorList>
    </citation>
    <scope>NUCLEOTIDE SEQUENCE</scope>
    <source>
        <strain evidence="3">LB-30</strain>
    </source>
</reference>
<keyword evidence="1" id="KW-0732">Signal</keyword>
<evidence type="ECO:0000259" key="2">
    <source>
        <dbReference type="Pfam" id="PF18962"/>
    </source>
</evidence>
<evidence type="ECO:0000313" key="4">
    <source>
        <dbReference type="Proteomes" id="UP001168552"/>
    </source>
</evidence>
<dbReference type="InterPro" id="IPR025667">
    <property type="entry name" value="SprB_repeat"/>
</dbReference>
<comment type="caution">
    <text evidence="3">The sequence shown here is derived from an EMBL/GenBank/DDBJ whole genome shotgun (WGS) entry which is preliminary data.</text>
</comment>
<dbReference type="InterPro" id="IPR026444">
    <property type="entry name" value="Secre_tail"/>
</dbReference>
<dbReference type="RefSeq" id="WP_320002403.1">
    <property type="nucleotide sequence ID" value="NZ_JAUHJS010000001.1"/>
</dbReference>
<dbReference type="Pfam" id="PF18962">
    <property type="entry name" value="Por_Secre_tail"/>
    <property type="match status" value="1"/>
</dbReference>
<organism evidence="3 4">
    <name type="scientific">Shiella aurantiaca</name>
    <dbReference type="NCBI Taxonomy" id="3058365"/>
    <lineage>
        <taxon>Bacteria</taxon>
        <taxon>Pseudomonadati</taxon>
        <taxon>Bacteroidota</taxon>
        <taxon>Cytophagia</taxon>
        <taxon>Cytophagales</taxon>
        <taxon>Shiellaceae</taxon>
        <taxon>Shiella</taxon>
    </lineage>
</organism>
<sequence>MKKYLLLFCLFLLYSKGYSQANKTKYIAGSSRIKVVIEKVEVRQNLGTDNFNFYVNINGGTDRILGVNGSTPGIFTSRRTNSISGIAALPLTLYEHNYTNQLPEKITIYAYGYRKNCFARGGDSNGSDSNYKSECYCGDLGLRCEEYDDDYRVPATGYQLKDINFKEMATLPTPGEWQTGSFDLGSTYRIHYKWMWTPPTVTEIKFDPAYPSIEGNRLSSINLCADKNVFAIAKDANVSNAKYNTEDLTYKWFYQVDGGSWRSISAAYVEKTGSLSDNTTILLKNYPPTAPSGASYKTMNFKVEIHGPHAGPLNSLISSSATIYPATSTMEHNFQTHGTTYTSASDLIHANDYLKITNSNDKGSNNGKLQILKMDGHKRHVINLVRYQDEFDENGILIMNSTQTTSTIQYDTTINFVVKGDTIPKTLTITKEQFDPYTGLAPGRYSIRYLNYFEPSLGTWPNDKIEEMCTGNAFFWIKEPLYALSPSASSPKKTNGTYNSNYEISCHGAADASIRVSFPSNGGGIGQKSIYLQRLNAKSAYEAVSCDASTSNGVTTLSNLAPGTYRVQVIDEVNNEKFSSNITIYQPDLLKASLFLPETKQGNGNTYHTTCYNADTVIRVKVEGGNGIRTVKLNRWDGSKWVLQGTQNVASTASYANFSVTPIGLVRYQVLVSDQMNCSISPIETELRGPESALNYSGGTKSNYNTYNVSAYEARDGSISFTLSGGVGGYSTLANGASVEIINNSSVTKPTVSVSNNELTVTNIQANKGDTKLQYVFKVKDELGCVMTIPKTGHIEFNFPPKLIGSHTITGKYGYVPKTVDDTTYHAACANEKLSVTVTIKGGISGAYLQLYQNDTPKGDSVYVTYNNITGNGYTFTNLSAGKYSYTITDRYKVRYSSSSFRINTPETPLSISNIMISTKPNGYRVSCSGASDAEIKAVVKGGVGNRTFLLNGSSSYTPSFRGDTVVYNNLPYISNGYYLKYRISVEDELGCSVSTPISESITPPDPVRIVTFNPNNTNRYGSNYYIRCGREAYVTFTMDLGSYEYVKVGLFKNGAASPLDTFGITPSGFSYNPTFQSINLEPGSYELKVIAVPSVYSSCALPSSKTFYLLAPKESLKIENSRTVVSTDPLYHVSCRDGADGEIVVSSSGGWEKDSPGNTDTQYILYKRTGSTTWTSIDTAFTANPRFSGLAALDANEQILTYKVAVVEKHIVTQCIVETPVITLNAPPAFSASLTLSDYSGYAVSCPGGNDGSITLSASGGTGRFDYRLSGYTLSNGVYSALPSASFQLLNTSNTSHTFSGLRARTQQNQSIYYTATVTDDLGCVRSSTEYFTLSQPEAIQLGAPSFDEGVVVGTLVPYHFICGAELTNASFEITGGRYPITLTLSNPYGYSVAKEMLAAGAITFQDLDTGRYTLRVSQQPNGIACSVSPLTFSLSRPKEELSVSIASPTKLGSAYQVSCRNGSDGVIAVQESGGWQAEMPHASTLQYTLLKNEGNGYAEASLHPFNTGTHSFNNIPALTGSGQTILYKVRIKETFDGSICVRESNEISLSAPELLNLSALQMKTYGQGYELSCYGASDAELQVEALGGLAPYQFNLLAYVQSSGGAYTGASENLTQVKKVVEGSKVTFTSIKGHNSQQKQLFYKVQVSDALGCTYTTSSFRSLYEPEPIVLGAPAFSTEVETINGNHFLQCEEASASVAFAVSGGHYPMKLRLYNTAIAYTQSVELASPGLAEFHDLTRDSGDFYRLEVVDDIFACAFPTTHFRLKQAEQELVLQVDPLEKNTVFHVSCPEAADGIVRLLPEGGWQAEFPTETVMSYTLYHFVQGDWKPHASVYERGGFENLAALDSVGNTIRYLVRAEENYLGSICSVSSQEFHLQAPDALQIAAWEVSDANGYSLHCFESEDGSIAVQTQGGVFPQYVKLRRDGQLIAEQRLASEAERRHIFSGLSIGTYVLEVSDTLLGGEACPLVFEENITLTQPSPLMVSLASQDSLRHPLCTGSNDGYLRVAFSGGVALENGDYLVRLYRENVLLTEQEADQEALLTMLTSGDYSVEIEDRNGCITTLSSIQLEDPSLLEIEAIEVRPPSCDGGSNGEITVRVIGGTPWDGQIYDIALWEKGTQDTLLLRGSSVTFSNLEQKVYGIEVKDRQNCLVLTEQEILPRPDPLLLLPHTTQLSTCPSTQDGALVVEAVGGDGPYLFSTDGANYVAGNVSDKLFQWQGLTGGRSYTFYVKDANYREEDHEACIVPYDFYLPRTDSLYVSFDVQHVSCKGGTDGQIIARPGRGNDQDPANFVFTWMNLHTGRRLSAQTHQLTEIGVGEYRVSYYHKDYPTCVSGGVIVAVNEPSQDFAITQVETFAPTCGNVASGWAHIRTEGGWLATSYQYSLDGSAYRRARLESGLLYIPGLTPGNHALSIRGLHQESTVQAYCESEVSLSVPRGSYAITLANTQAVSCAGTNNGSFQLNSPLPDNIFYVQNSEGDIQSNTTGYFSGLGSGNYTTWAEQSGHLGLGCQSDTLAISIGSPEVLSFASLSATPSSVCHPDGRIQVQGQGGTPSYQLLISNLSGEVFGDTDLPAGQYWVRLTDANLCSIDSLVTIGTLSELNLSTQVENEYCGQGQGRLEVIAEGGEGPYTYYLSNEAAANPVWEGLGAGQYSIRVVDQRGCSKEQMIWVRNENTLSMEISDVLAASCGQANGEARINVSGGFAPYRIILPDGSESTQEEQIVSGLLSGIYEIAVEDAKGCRLSQILAISDKEGPEIISVKLMETYCGLALGEIQLQVAGGTPPYAYRWSDSDESTDNRSQLSAGNYSVLITDSRGCQASASYEIQESVESIQTNASISEANCGIANGSIQVDVQGGFPPYQYQWEGPSDMSETESHSLVAGEYTLTLTDAKGCSQTRIYEVGEKSDPSAVLISQSHSIEGFPTGNIVVKAQEGFGSYRYLWSNAPNLNQAFANDLRPGNYWVLVQDAGQCTSDTLKVTIESVASTLSLQATIGQLPACPDATDGKVTLLASGGTPPYRFYLNDKSQSALPSFQTLSEGTYVFGVEDAIGVSREQTLHLAALPNLELDVFSEIHPSCYEAHNGYLEVKARGGDGNYTYEWSTGDTRESISDLPAGAYSVTVRGRGGCSVSQSFTLEEPETLSPEVVQITSPTCVGANDGILEIVAKGGTGPYTYLWATGEQGKRRQNLAAGTYALTIKDAQGCEWVEEIALPEKPSITVEAVFVQPPSCMGGNDGSIRISVQNARDPLIRWSGGQVGLTARGLAAGAHTVVVLDADGCTSEHTFALDEPQEIRIDTQSLVHNSCYGGAEGEIHLTLSGGTAPYSYLWNNGANSATLSALKAGTYQVKVRDAKGCTQNATFTIKESLPIQVNKSETQAVSCANACDGAVDLQVSGGSGSLQVLWPDGFIGTKREGLCAGSYWVNIRDTAACSFSYQVVITEPKPLLAEVSSIKTTSCFGASDGALQLVVSGGTQPYTYQWNNGASTQHLENIPSGQYSVVVSDANGCTLKRTFTVPSHNALSLASIQETNPSCYLGADGSIELVVSGGVLPYQYQWNTGASTSRIYELSAGIYSVSVTDANGCILSSQFELDFPQPVIIEGVPRSVELCAGGEVEIDAGNWSSYSWTSTRGFQSNQRMVQLSEPAIYQLTVFNSRGCSDTQAIEVTVEGDAIDADFLVMSEAIVGDTLVLVDITWPLPDSVMWYIPEGAELLRTLDYRAELLFHTAGSYPVRMRAYTEGCLGEEEKQILVSTQQSRANAEERSSRDQVAISQSILYPNPNRGKFALDVVLSTKGEVVVEVFNLLHGNPIARMRDEKVERKVFEFDIPNLKSGMYLIQITTKDEIKMLRFIVQ</sequence>
<gene>
    <name evidence="3" type="ORF">QWY31_00100</name>
</gene>